<dbReference type="InterPro" id="IPR014710">
    <property type="entry name" value="RmlC-like_jellyroll"/>
</dbReference>
<dbReference type="InterPro" id="IPR049278">
    <property type="entry name" value="MS_channel_C"/>
</dbReference>
<dbReference type="SUPFAM" id="SSF50182">
    <property type="entry name" value="Sm-like ribonucleoproteins"/>
    <property type="match status" value="1"/>
</dbReference>
<evidence type="ECO:0000256" key="7">
    <source>
        <dbReference type="SAM" id="Phobius"/>
    </source>
</evidence>
<organism evidence="9 10">
    <name type="scientific">Fundidesulfovibrio magnetotacticus</name>
    <dbReference type="NCBI Taxonomy" id="2730080"/>
    <lineage>
        <taxon>Bacteria</taxon>
        <taxon>Pseudomonadati</taxon>
        <taxon>Thermodesulfobacteriota</taxon>
        <taxon>Desulfovibrionia</taxon>
        <taxon>Desulfovibrionales</taxon>
        <taxon>Desulfovibrionaceae</taxon>
        <taxon>Fundidesulfovibrio</taxon>
    </lineage>
</organism>
<dbReference type="Proteomes" id="UP000494245">
    <property type="component" value="Unassembled WGS sequence"/>
</dbReference>
<dbReference type="Pfam" id="PF00027">
    <property type="entry name" value="cNMP_binding"/>
    <property type="match status" value="1"/>
</dbReference>
<evidence type="ECO:0000256" key="5">
    <source>
        <dbReference type="ARBA" id="ARBA00022989"/>
    </source>
</evidence>
<dbReference type="PANTHER" id="PTHR30566:SF25">
    <property type="entry name" value="INNER MEMBRANE PROTEIN"/>
    <property type="match status" value="1"/>
</dbReference>
<dbReference type="RefSeq" id="WP_173080406.1">
    <property type="nucleotide sequence ID" value="NZ_BLTE01000001.1"/>
</dbReference>
<comment type="caution">
    <text evidence="9">The sequence shown here is derived from an EMBL/GenBank/DDBJ whole genome shotgun (WGS) entry which is preliminary data.</text>
</comment>
<keyword evidence="10" id="KW-1185">Reference proteome</keyword>
<feature type="transmembrane region" description="Helical" evidence="7">
    <location>
        <begin position="73"/>
        <end position="93"/>
    </location>
</feature>
<dbReference type="CDD" id="cd00038">
    <property type="entry name" value="CAP_ED"/>
    <property type="match status" value="1"/>
</dbReference>
<dbReference type="Gene3D" id="1.10.287.1260">
    <property type="match status" value="1"/>
</dbReference>
<dbReference type="AlphaFoldDB" id="A0A6V8LPC6"/>
<dbReference type="Pfam" id="PF00924">
    <property type="entry name" value="MS_channel_2nd"/>
    <property type="match status" value="1"/>
</dbReference>
<dbReference type="Gene3D" id="3.30.70.100">
    <property type="match status" value="1"/>
</dbReference>
<comment type="subcellular location">
    <subcellularLocation>
        <location evidence="1">Cell membrane</location>
        <topology evidence="1">Multi-pass membrane protein</topology>
    </subcellularLocation>
</comment>
<dbReference type="InterPro" id="IPR023408">
    <property type="entry name" value="MscS_beta-dom_sf"/>
</dbReference>
<comment type="similarity">
    <text evidence="2">Belongs to the MscS (TC 1.A.23) family.</text>
</comment>
<dbReference type="PROSITE" id="PS00888">
    <property type="entry name" value="CNMP_BINDING_1"/>
    <property type="match status" value="1"/>
</dbReference>
<dbReference type="InterPro" id="IPR010920">
    <property type="entry name" value="LSM_dom_sf"/>
</dbReference>
<evidence type="ECO:0000313" key="10">
    <source>
        <dbReference type="Proteomes" id="UP000494245"/>
    </source>
</evidence>
<dbReference type="PRINTS" id="PR00103">
    <property type="entry name" value="CAMPKINASE"/>
</dbReference>
<dbReference type="EMBL" id="BLTE01000001">
    <property type="protein sequence ID" value="GFK92361.1"/>
    <property type="molecule type" value="Genomic_DNA"/>
</dbReference>
<keyword evidence="5 7" id="KW-1133">Transmembrane helix</keyword>
<proteinExistence type="inferred from homology"/>
<reference evidence="9 10" key="2">
    <citation type="submission" date="2020-05" db="EMBL/GenBank/DDBJ databases">
        <title>Draft genome sequence of Desulfovibrio sp. strainFSS-1.</title>
        <authorList>
            <person name="Shimoshige H."/>
            <person name="Kobayashi H."/>
            <person name="Maekawa T."/>
        </authorList>
    </citation>
    <scope>NUCLEOTIDE SEQUENCE [LARGE SCALE GENOMIC DNA]</scope>
    <source>
        <strain evidence="9 10">SIID29052-01</strain>
    </source>
</reference>
<dbReference type="InterPro" id="IPR011066">
    <property type="entry name" value="MscS_channel_C_sf"/>
</dbReference>
<dbReference type="SUPFAM" id="SSF82689">
    <property type="entry name" value="Mechanosensitive channel protein MscS (YggB), C-terminal domain"/>
    <property type="match status" value="1"/>
</dbReference>
<dbReference type="InterPro" id="IPR018490">
    <property type="entry name" value="cNMP-bd_dom_sf"/>
</dbReference>
<dbReference type="Pfam" id="PF21082">
    <property type="entry name" value="MS_channel_3rd"/>
    <property type="match status" value="1"/>
</dbReference>
<keyword evidence="4 7" id="KW-0812">Transmembrane</keyword>
<dbReference type="PANTHER" id="PTHR30566">
    <property type="entry name" value="YNAI-RELATED MECHANOSENSITIVE ION CHANNEL"/>
    <property type="match status" value="1"/>
</dbReference>
<dbReference type="SUPFAM" id="SSF51206">
    <property type="entry name" value="cAMP-binding domain-like"/>
    <property type="match status" value="1"/>
</dbReference>
<evidence type="ECO:0000256" key="3">
    <source>
        <dbReference type="ARBA" id="ARBA00022475"/>
    </source>
</evidence>
<dbReference type="GO" id="GO:0005886">
    <property type="term" value="C:plasma membrane"/>
    <property type="evidence" value="ECO:0007669"/>
    <property type="project" value="UniProtKB-SubCell"/>
</dbReference>
<feature type="transmembrane region" description="Helical" evidence="7">
    <location>
        <begin position="20"/>
        <end position="38"/>
    </location>
</feature>
<dbReference type="PROSITE" id="PS00889">
    <property type="entry name" value="CNMP_BINDING_2"/>
    <property type="match status" value="1"/>
</dbReference>
<keyword evidence="3" id="KW-1003">Cell membrane</keyword>
<accession>A0A6V8LPC6</accession>
<dbReference type="InterPro" id="IPR000595">
    <property type="entry name" value="cNMP-bd_dom"/>
</dbReference>
<dbReference type="InterPro" id="IPR018488">
    <property type="entry name" value="cNMP-bd_CS"/>
</dbReference>
<evidence type="ECO:0000256" key="1">
    <source>
        <dbReference type="ARBA" id="ARBA00004651"/>
    </source>
</evidence>
<feature type="transmembrane region" description="Helical" evidence="7">
    <location>
        <begin position="113"/>
        <end position="135"/>
    </location>
</feature>
<dbReference type="InterPro" id="IPR006685">
    <property type="entry name" value="MscS_channel_2nd"/>
</dbReference>
<evidence type="ECO:0000256" key="4">
    <source>
        <dbReference type="ARBA" id="ARBA00022692"/>
    </source>
</evidence>
<evidence type="ECO:0000256" key="6">
    <source>
        <dbReference type="ARBA" id="ARBA00023136"/>
    </source>
</evidence>
<dbReference type="PROSITE" id="PS50042">
    <property type="entry name" value="CNMP_BINDING_3"/>
    <property type="match status" value="1"/>
</dbReference>
<evidence type="ECO:0000256" key="2">
    <source>
        <dbReference type="ARBA" id="ARBA00008017"/>
    </source>
</evidence>
<dbReference type="SMART" id="SM00100">
    <property type="entry name" value="cNMP"/>
    <property type="match status" value="1"/>
</dbReference>
<name>A0A6V8LPC6_9BACT</name>
<gene>
    <name evidence="9" type="primary">mscM</name>
    <name evidence="9" type="ORF">NNJEOMEG_00186</name>
</gene>
<protein>
    <submittedName>
        <fullName evidence="9">Miniconductance mechanosensitive channel MscM</fullName>
    </submittedName>
</protein>
<dbReference type="GO" id="GO:0008381">
    <property type="term" value="F:mechanosensitive monoatomic ion channel activity"/>
    <property type="evidence" value="ECO:0007669"/>
    <property type="project" value="UniProtKB-ARBA"/>
</dbReference>
<evidence type="ECO:0000313" key="9">
    <source>
        <dbReference type="EMBL" id="GFK92361.1"/>
    </source>
</evidence>
<evidence type="ECO:0000259" key="8">
    <source>
        <dbReference type="PROSITE" id="PS50042"/>
    </source>
</evidence>
<sequence>MTTPVLDLLHAIEQASPSSLTLVGVLCGAALLLHILQLRFAGKGAAGALSLFKWLLVLAALRVLEVQVLRDTWATFMMVLHGVVIWLAFRAILHDLYAGVWLARIQKRPPNRILLNLLSFAMTLFLVAYGLRSVLGVDVSSLLTSSAILTAVVGFSMQDTIGSLFSGLLIQTEKPFKIGDWIKVGELEGQVTEVTWRYTKLTTFAGNQVLLPNNAVAKERVVNFTEPFPEVSLVVPVPAPLAAPPVRVKSSLEEVLRKAPLVSKNRAPRVRLAEITLDHALYRLVFYVDDYEDVYAARSEVLSAVWYEFHKQGIEFPMARRRLVTGPRKAPQKHGDLTELLSGVGLLEGMREDELELIVQCAAVRTYPPGASIVEQGQGGTTMFLIAEGEVAVARDGRELTRLGQGDLFGEMALLTGEPRQADVTAVTPVRCLELDREAFRGVMDKNPQLVANVTRVFQEREAQMRQAPRPDGEASAQGLFDRFRRIFW</sequence>
<keyword evidence="6 7" id="KW-0472">Membrane</keyword>
<reference evidence="9 10" key="1">
    <citation type="submission" date="2020-04" db="EMBL/GenBank/DDBJ databases">
        <authorList>
            <consortium name="Desulfovibrio sp. FSS-1 genome sequencing consortium"/>
            <person name="Shimoshige H."/>
            <person name="Kobayashi H."/>
            <person name="Maekawa T."/>
        </authorList>
    </citation>
    <scope>NUCLEOTIDE SEQUENCE [LARGE SCALE GENOMIC DNA]</scope>
    <source>
        <strain evidence="9 10">SIID29052-01</strain>
    </source>
</reference>
<dbReference type="Gene3D" id="2.60.120.10">
    <property type="entry name" value="Jelly Rolls"/>
    <property type="match status" value="1"/>
</dbReference>
<feature type="domain" description="Cyclic nucleotide-binding" evidence="8">
    <location>
        <begin position="346"/>
        <end position="461"/>
    </location>
</feature>
<feature type="transmembrane region" description="Helical" evidence="7">
    <location>
        <begin position="45"/>
        <end position="61"/>
    </location>
</feature>
<dbReference type="Gene3D" id="2.30.30.60">
    <property type="match status" value="1"/>
</dbReference>